<dbReference type="PANTHER" id="PTHR11058:SF9">
    <property type="entry name" value="NADH-UBIQUINONE OXIDOREDUCTASE CHAIN 3"/>
    <property type="match status" value="1"/>
</dbReference>
<evidence type="ECO:0000256" key="3">
    <source>
        <dbReference type="ARBA" id="ARBA00021007"/>
    </source>
</evidence>
<dbReference type="Pfam" id="PF00507">
    <property type="entry name" value="Oxidored_q4"/>
    <property type="match status" value="1"/>
</dbReference>
<proteinExistence type="inferred from homology"/>
<keyword evidence="9" id="KW-1278">Translocase</keyword>
<keyword evidence="9" id="KW-0520">NAD</keyword>
<evidence type="ECO:0000256" key="2">
    <source>
        <dbReference type="ARBA" id="ARBA00008472"/>
    </source>
</evidence>
<dbReference type="Gene3D" id="1.20.58.1610">
    <property type="entry name" value="NADH:ubiquinone/plastoquinone oxidoreductase, chain 3"/>
    <property type="match status" value="1"/>
</dbReference>
<comment type="function">
    <text evidence="9">Core subunit of the mitochondrial membrane respiratory chain NADH dehydrogenase (Complex I) which catalyzes electron transfer from NADH through the respiratory chain, using ubiquinone as an electron acceptor. Essential for the catalytic activity of complex I.</text>
</comment>
<accession>Q06SA6</accession>
<feature type="transmembrane region" description="Helical" evidence="9">
    <location>
        <begin position="87"/>
        <end position="105"/>
    </location>
</feature>
<geneLocation type="mitochondrion" evidence="10"/>
<sequence length="115" mass="13321">MIFYWGFIYFFFVLGVGGIFLGLALTLGRRARTVGWETLSAYECGFQPMCNVRIPFSLQFYLVAIIFLLFDIELVLILPYLSDSESYGTVFIFLFFLVLLLGLIHESNEGSFEWR</sequence>
<keyword evidence="9 10" id="KW-0496">Mitochondrion</keyword>
<protein>
    <recommendedName>
        <fullName evidence="3 9">NADH-ubiquinone oxidoreductase chain 3</fullName>
        <ecNumber evidence="9">7.1.1.2</ecNumber>
    </recommendedName>
</protein>
<feature type="transmembrane region" description="Helical" evidence="9">
    <location>
        <begin position="6"/>
        <end position="27"/>
    </location>
</feature>
<feature type="transmembrane region" description="Helical" evidence="9">
    <location>
        <begin position="60"/>
        <end position="81"/>
    </location>
</feature>
<dbReference type="EC" id="7.1.1.2" evidence="9"/>
<evidence type="ECO:0000256" key="4">
    <source>
        <dbReference type="ARBA" id="ARBA00022448"/>
    </source>
</evidence>
<evidence type="ECO:0000313" key="10">
    <source>
        <dbReference type="EMBL" id="ABF60132.1"/>
    </source>
</evidence>
<keyword evidence="9" id="KW-0249">Electron transport</keyword>
<dbReference type="GO" id="GO:0030964">
    <property type="term" value="C:NADH dehydrogenase complex"/>
    <property type="evidence" value="ECO:0007669"/>
    <property type="project" value="TreeGrafter"/>
</dbReference>
<evidence type="ECO:0000256" key="1">
    <source>
        <dbReference type="ARBA" id="ARBA00004370"/>
    </source>
</evidence>
<dbReference type="AlphaFoldDB" id="Q06SA6"/>
<reference evidence="10" key="1">
    <citation type="journal article" date="2006" name="Front. Zool.">
        <title>The complete sequences and gene organisation of the mitochondrial genomes of the heterodont bivalves Acanthocardia tuberculata and Hiatella arctica--and the first record for a putative Atpase subunit 8 gene in marine bivalves.</title>
        <authorList>
            <person name="Dreyer H."/>
            <person name="Steiner G."/>
        </authorList>
    </citation>
    <scope>NUCLEOTIDE SEQUENCE</scope>
</reference>
<dbReference type="RefSeq" id="YP_784026.1">
    <property type="nucleotide sequence ID" value="NC_008452.1"/>
</dbReference>
<evidence type="ECO:0000256" key="9">
    <source>
        <dbReference type="RuleBase" id="RU003640"/>
    </source>
</evidence>
<organism evidence="10">
    <name type="scientific">Acanthocardia tuberculata</name>
    <name type="common">Rough cockle</name>
    <dbReference type="NCBI Taxonomy" id="385555"/>
    <lineage>
        <taxon>Eukaryota</taxon>
        <taxon>Metazoa</taxon>
        <taxon>Spiralia</taxon>
        <taxon>Lophotrochozoa</taxon>
        <taxon>Mollusca</taxon>
        <taxon>Bivalvia</taxon>
        <taxon>Autobranchia</taxon>
        <taxon>Heteroconchia</taxon>
        <taxon>Euheterodonta</taxon>
        <taxon>Imparidentia</taxon>
        <taxon>Neoheterodontei</taxon>
        <taxon>Cardiida</taxon>
        <taxon>Cardioidea</taxon>
        <taxon>Cardiidae</taxon>
        <taxon>Lymnocardiinae</taxon>
        <taxon>Acanthocardia</taxon>
    </lineage>
</organism>
<keyword evidence="6 9" id="KW-1133">Transmembrane helix</keyword>
<name>Q06SA6_ACATU</name>
<keyword evidence="9" id="KW-0679">Respiratory chain</keyword>
<dbReference type="GeneID" id="4363484"/>
<evidence type="ECO:0000256" key="5">
    <source>
        <dbReference type="ARBA" id="ARBA00022692"/>
    </source>
</evidence>
<dbReference type="GO" id="GO:0008137">
    <property type="term" value="F:NADH dehydrogenase (ubiquinone) activity"/>
    <property type="evidence" value="ECO:0007669"/>
    <property type="project" value="UniProtKB-UniRule"/>
</dbReference>
<gene>
    <name evidence="10" type="primary">ND3</name>
</gene>
<dbReference type="GO" id="GO:0031966">
    <property type="term" value="C:mitochondrial membrane"/>
    <property type="evidence" value="ECO:0007669"/>
    <property type="project" value="UniProtKB-SubCell"/>
</dbReference>
<dbReference type="InterPro" id="IPR000440">
    <property type="entry name" value="NADH_UbQ/plastoQ_OxRdtase_su3"/>
</dbReference>
<dbReference type="InterPro" id="IPR038430">
    <property type="entry name" value="NDAH_ubi_oxred_su3_sf"/>
</dbReference>
<dbReference type="CTD" id="4537"/>
<evidence type="ECO:0000256" key="8">
    <source>
        <dbReference type="ARBA" id="ARBA00049551"/>
    </source>
</evidence>
<keyword evidence="9" id="KW-0830">Ubiquinone</keyword>
<evidence type="ECO:0000256" key="6">
    <source>
        <dbReference type="ARBA" id="ARBA00022989"/>
    </source>
</evidence>
<comment type="similarity">
    <text evidence="2 9">Belongs to the complex I subunit 3 family.</text>
</comment>
<evidence type="ECO:0000256" key="7">
    <source>
        <dbReference type="ARBA" id="ARBA00023136"/>
    </source>
</evidence>
<dbReference type="EMBL" id="DQ632743">
    <property type="protein sequence ID" value="ABF60132.1"/>
    <property type="molecule type" value="Genomic_DNA"/>
</dbReference>
<comment type="subcellular location">
    <subcellularLocation>
        <location evidence="1">Membrane</location>
    </subcellularLocation>
    <subcellularLocation>
        <location evidence="9">Mitochondrion membrane</location>
        <topology evidence="9">Multi-pass membrane protein</topology>
    </subcellularLocation>
</comment>
<dbReference type="PANTHER" id="PTHR11058">
    <property type="entry name" value="NADH-UBIQUINONE OXIDOREDUCTASE CHAIN 3"/>
    <property type="match status" value="1"/>
</dbReference>
<keyword evidence="7 9" id="KW-0472">Membrane</keyword>
<keyword evidence="5 9" id="KW-0812">Transmembrane</keyword>
<comment type="catalytic activity">
    <reaction evidence="8 9">
        <text>a ubiquinone + NADH + 5 H(+)(in) = a ubiquinol + NAD(+) + 4 H(+)(out)</text>
        <dbReference type="Rhea" id="RHEA:29091"/>
        <dbReference type="Rhea" id="RHEA-COMP:9565"/>
        <dbReference type="Rhea" id="RHEA-COMP:9566"/>
        <dbReference type="ChEBI" id="CHEBI:15378"/>
        <dbReference type="ChEBI" id="CHEBI:16389"/>
        <dbReference type="ChEBI" id="CHEBI:17976"/>
        <dbReference type="ChEBI" id="CHEBI:57540"/>
        <dbReference type="ChEBI" id="CHEBI:57945"/>
        <dbReference type="EC" id="7.1.1.2"/>
    </reaction>
</comment>
<keyword evidence="4 9" id="KW-0813">Transport</keyword>